<comment type="caution">
    <text evidence="1">The sequence shown here is derived from an EMBL/GenBank/DDBJ whole genome shotgun (WGS) entry which is preliminary data.</text>
</comment>
<keyword evidence="2" id="KW-1185">Reference proteome</keyword>
<evidence type="ECO:0008006" key="3">
    <source>
        <dbReference type="Google" id="ProtNLM"/>
    </source>
</evidence>
<proteinExistence type="predicted"/>
<gene>
    <name evidence="1" type="ORF">GCM10023205_52980</name>
</gene>
<dbReference type="RefSeq" id="WP_345678199.1">
    <property type="nucleotide sequence ID" value="NZ_BAABHS010000020.1"/>
</dbReference>
<evidence type="ECO:0000313" key="2">
    <source>
        <dbReference type="Proteomes" id="UP001500466"/>
    </source>
</evidence>
<protein>
    <recommendedName>
        <fullName evidence="3">Transposase</fullName>
    </recommendedName>
</protein>
<dbReference type="Proteomes" id="UP001500466">
    <property type="component" value="Unassembled WGS sequence"/>
</dbReference>
<evidence type="ECO:0000313" key="1">
    <source>
        <dbReference type="EMBL" id="GAA4978365.1"/>
    </source>
</evidence>
<organism evidence="1 2">
    <name type="scientific">Yinghuangia aomiensis</name>
    <dbReference type="NCBI Taxonomy" id="676205"/>
    <lineage>
        <taxon>Bacteria</taxon>
        <taxon>Bacillati</taxon>
        <taxon>Actinomycetota</taxon>
        <taxon>Actinomycetes</taxon>
        <taxon>Kitasatosporales</taxon>
        <taxon>Streptomycetaceae</taxon>
        <taxon>Yinghuangia</taxon>
    </lineage>
</organism>
<accession>A0ABP9HUD9</accession>
<sequence>MTDVLSEPLQDSPVEAPLEDAVNGRLIDELLGRARAQGLDLVGEGGLQELT</sequence>
<reference evidence="2" key="1">
    <citation type="journal article" date="2019" name="Int. J. Syst. Evol. Microbiol.">
        <title>The Global Catalogue of Microorganisms (GCM) 10K type strain sequencing project: providing services to taxonomists for standard genome sequencing and annotation.</title>
        <authorList>
            <consortium name="The Broad Institute Genomics Platform"/>
            <consortium name="The Broad Institute Genome Sequencing Center for Infectious Disease"/>
            <person name="Wu L."/>
            <person name="Ma J."/>
        </authorList>
    </citation>
    <scope>NUCLEOTIDE SEQUENCE [LARGE SCALE GENOMIC DNA]</scope>
    <source>
        <strain evidence="2">JCM 17986</strain>
    </source>
</reference>
<name>A0ABP9HUD9_9ACTN</name>
<dbReference type="EMBL" id="BAABHS010000020">
    <property type="protein sequence ID" value="GAA4978365.1"/>
    <property type="molecule type" value="Genomic_DNA"/>
</dbReference>